<sequence length="74" mass="8294">MSWTSQAPLPPALWLALKTRGGDRVLVELRRATSLRRQLTSSFGRTTDVVRRFRTRLGGSGPSRPKSEKGDIEE</sequence>
<organism evidence="2 3">
    <name type="scientific">Dioscorea zingiberensis</name>
    <dbReference type="NCBI Taxonomy" id="325984"/>
    <lineage>
        <taxon>Eukaryota</taxon>
        <taxon>Viridiplantae</taxon>
        <taxon>Streptophyta</taxon>
        <taxon>Embryophyta</taxon>
        <taxon>Tracheophyta</taxon>
        <taxon>Spermatophyta</taxon>
        <taxon>Magnoliopsida</taxon>
        <taxon>Liliopsida</taxon>
        <taxon>Dioscoreales</taxon>
        <taxon>Dioscoreaceae</taxon>
        <taxon>Dioscorea</taxon>
    </lineage>
</organism>
<accession>A0A9D5C858</accession>
<comment type="caution">
    <text evidence="2">The sequence shown here is derived from an EMBL/GenBank/DDBJ whole genome shotgun (WGS) entry which is preliminary data.</text>
</comment>
<feature type="region of interest" description="Disordered" evidence="1">
    <location>
        <begin position="54"/>
        <end position="74"/>
    </location>
</feature>
<feature type="compositionally biased region" description="Basic and acidic residues" evidence="1">
    <location>
        <begin position="65"/>
        <end position="74"/>
    </location>
</feature>
<evidence type="ECO:0000313" key="3">
    <source>
        <dbReference type="Proteomes" id="UP001085076"/>
    </source>
</evidence>
<dbReference type="EMBL" id="JAGGNH010000007">
    <property type="protein sequence ID" value="KAJ0968078.1"/>
    <property type="molecule type" value="Genomic_DNA"/>
</dbReference>
<reference evidence="2" key="1">
    <citation type="submission" date="2021-03" db="EMBL/GenBank/DDBJ databases">
        <authorList>
            <person name="Li Z."/>
            <person name="Yang C."/>
        </authorList>
    </citation>
    <scope>NUCLEOTIDE SEQUENCE</scope>
    <source>
        <strain evidence="2">Dzin_1.0</strain>
        <tissue evidence="2">Leaf</tissue>
    </source>
</reference>
<protein>
    <submittedName>
        <fullName evidence="2">Uncharacterized protein</fullName>
    </submittedName>
</protein>
<evidence type="ECO:0000256" key="1">
    <source>
        <dbReference type="SAM" id="MobiDB-lite"/>
    </source>
</evidence>
<name>A0A9D5C858_9LILI</name>
<proteinExistence type="predicted"/>
<dbReference type="Proteomes" id="UP001085076">
    <property type="component" value="Miscellaneous, Linkage group lg07"/>
</dbReference>
<dbReference type="AlphaFoldDB" id="A0A9D5C858"/>
<gene>
    <name evidence="2" type="ORF">J5N97_024995</name>
</gene>
<reference evidence="2" key="2">
    <citation type="journal article" date="2022" name="Hortic Res">
        <title>The genome of Dioscorea zingiberensis sheds light on the biosynthesis, origin and evolution of the medicinally important diosgenin saponins.</title>
        <authorList>
            <person name="Li Y."/>
            <person name="Tan C."/>
            <person name="Li Z."/>
            <person name="Guo J."/>
            <person name="Li S."/>
            <person name="Chen X."/>
            <person name="Wang C."/>
            <person name="Dai X."/>
            <person name="Yang H."/>
            <person name="Song W."/>
            <person name="Hou L."/>
            <person name="Xu J."/>
            <person name="Tong Z."/>
            <person name="Xu A."/>
            <person name="Yuan X."/>
            <person name="Wang W."/>
            <person name="Yang Q."/>
            <person name="Chen L."/>
            <person name="Sun Z."/>
            <person name="Wang K."/>
            <person name="Pan B."/>
            <person name="Chen J."/>
            <person name="Bao Y."/>
            <person name="Liu F."/>
            <person name="Qi X."/>
            <person name="Gang D.R."/>
            <person name="Wen J."/>
            <person name="Li J."/>
        </authorList>
    </citation>
    <scope>NUCLEOTIDE SEQUENCE</scope>
    <source>
        <strain evidence="2">Dzin_1.0</strain>
    </source>
</reference>
<evidence type="ECO:0000313" key="2">
    <source>
        <dbReference type="EMBL" id="KAJ0968078.1"/>
    </source>
</evidence>
<keyword evidence="3" id="KW-1185">Reference proteome</keyword>